<gene>
    <name evidence="5" type="ORF">D7231_06620</name>
</gene>
<dbReference type="OrthoDB" id="9813777at2"/>
<keyword evidence="3" id="KW-0732">Signal</keyword>
<evidence type="ECO:0000313" key="5">
    <source>
        <dbReference type="EMBL" id="RKN76635.1"/>
    </source>
</evidence>
<sequence>MERYQPRTVVNRRALLRAGGAGALAIGGLGALAGCGIPPAGRPDGALGTSADRSARERAVAFSSWTGYIDAGADGKGHPTLDDFRRRTGIAVTYTEDINDNVEFFGKVSKQLTAGQDIGRDLVCVTDWMAGRMIRLGWAQRLDASHLPNAYANLAPAFRNPDWDPGRVHSYPWTGIPAVIAYNRKATGGRKVDSMSQLLEDPRLKGRVGLLSEMRDTVGLTLLDMGNRPEEVTADEYTAAITRLRRARDRGQIRRFTGNDYTGDLNKGDIAACIAWAGDLVQLQADNTDIQYAIPDAGYMLSSDNLLVPRNARHQRNAERLIDYYYQPKIAARLAAAISYVSPVAGLRDELAKIDKELADNSLIIPGEAMLAKAHAFRSLTAAEDKAFEAAFSELTGA</sequence>
<evidence type="ECO:0000256" key="3">
    <source>
        <dbReference type="ARBA" id="ARBA00022729"/>
    </source>
</evidence>
<dbReference type="AlphaFoldDB" id="A0A3B0BTL9"/>
<dbReference type="CDD" id="cd13590">
    <property type="entry name" value="PBP2_PotD_PotF_like"/>
    <property type="match status" value="1"/>
</dbReference>
<dbReference type="EMBL" id="RBAM01000002">
    <property type="protein sequence ID" value="RKN76635.1"/>
    <property type="molecule type" value="Genomic_DNA"/>
</dbReference>
<dbReference type="SUPFAM" id="SSF53850">
    <property type="entry name" value="Periplasmic binding protein-like II"/>
    <property type="match status" value="1"/>
</dbReference>
<keyword evidence="6" id="KW-1185">Reference proteome</keyword>
<proteinExistence type="predicted"/>
<name>A0A3B0BTL9_9ACTN</name>
<dbReference type="Gene3D" id="3.40.190.10">
    <property type="entry name" value="Periplasmic binding protein-like II"/>
    <property type="match status" value="2"/>
</dbReference>
<evidence type="ECO:0000313" key="6">
    <source>
        <dbReference type="Proteomes" id="UP000270343"/>
    </source>
</evidence>
<dbReference type="GO" id="GO:0019808">
    <property type="term" value="F:polyamine binding"/>
    <property type="evidence" value="ECO:0007669"/>
    <property type="project" value="InterPro"/>
</dbReference>
<dbReference type="GO" id="GO:0042597">
    <property type="term" value="C:periplasmic space"/>
    <property type="evidence" value="ECO:0007669"/>
    <property type="project" value="UniProtKB-SubCell"/>
</dbReference>
<protein>
    <submittedName>
        <fullName evidence="5">Spermidine/putrescine ABC transporter substrate-binding protein</fullName>
    </submittedName>
</protein>
<dbReference type="Pfam" id="PF13416">
    <property type="entry name" value="SBP_bac_8"/>
    <property type="match status" value="1"/>
</dbReference>
<evidence type="ECO:0000256" key="1">
    <source>
        <dbReference type="ARBA" id="ARBA00004418"/>
    </source>
</evidence>
<keyword evidence="4" id="KW-0574">Periplasm</keyword>
<dbReference type="RefSeq" id="WP_120753947.1">
    <property type="nucleotide sequence ID" value="NZ_JBIBGF010000003.1"/>
</dbReference>
<comment type="caution">
    <text evidence="5">The sequence shown here is derived from an EMBL/GenBank/DDBJ whole genome shotgun (WGS) entry which is preliminary data.</text>
</comment>
<evidence type="ECO:0000256" key="2">
    <source>
        <dbReference type="ARBA" id="ARBA00022448"/>
    </source>
</evidence>
<reference evidence="5 6" key="1">
    <citation type="journal article" date="2015" name="Antonie Van Leeuwenhoek">
        <title>Streptomyces klenkii sp. nov., isolated from deep marine sediment.</title>
        <authorList>
            <person name="Veyisoglu A."/>
            <person name="Sahin N."/>
        </authorList>
    </citation>
    <scope>NUCLEOTIDE SEQUENCE [LARGE SCALE GENOMIC DNA]</scope>
    <source>
        <strain evidence="5 6">KCTC 29202</strain>
    </source>
</reference>
<dbReference type="InterPro" id="IPR001188">
    <property type="entry name" value="Sperm_putr-bd"/>
</dbReference>
<dbReference type="PROSITE" id="PS51257">
    <property type="entry name" value="PROKAR_LIPOPROTEIN"/>
    <property type="match status" value="1"/>
</dbReference>
<accession>A0A3B0BTL9</accession>
<dbReference type="PANTHER" id="PTHR30222">
    <property type="entry name" value="SPERMIDINE/PUTRESCINE-BINDING PERIPLASMIC PROTEIN"/>
    <property type="match status" value="1"/>
</dbReference>
<keyword evidence="2" id="KW-0813">Transport</keyword>
<dbReference type="PANTHER" id="PTHR30222:SF17">
    <property type="entry name" value="SPERMIDINE_PUTRESCINE-BINDING PERIPLASMIC PROTEIN"/>
    <property type="match status" value="1"/>
</dbReference>
<dbReference type="PROSITE" id="PS51318">
    <property type="entry name" value="TAT"/>
    <property type="match status" value="1"/>
</dbReference>
<dbReference type="GO" id="GO:0015846">
    <property type="term" value="P:polyamine transport"/>
    <property type="evidence" value="ECO:0007669"/>
    <property type="project" value="InterPro"/>
</dbReference>
<dbReference type="InterPro" id="IPR006311">
    <property type="entry name" value="TAT_signal"/>
</dbReference>
<evidence type="ECO:0000256" key="4">
    <source>
        <dbReference type="ARBA" id="ARBA00022764"/>
    </source>
</evidence>
<organism evidence="5 6">
    <name type="scientific">Streptomyces klenkii</name>
    <dbReference type="NCBI Taxonomy" id="1420899"/>
    <lineage>
        <taxon>Bacteria</taxon>
        <taxon>Bacillati</taxon>
        <taxon>Actinomycetota</taxon>
        <taxon>Actinomycetes</taxon>
        <taxon>Kitasatosporales</taxon>
        <taxon>Streptomycetaceae</taxon>
        <taxon>Streptomyces</taxon>
    </lineage>
</organism>
<comment type="subcellular location">
    <subcellularLocation>
        <location evidence="1">Periplasm</location>
    </subcellularLocation>
</comment>
<dbReference type="PRINTS" id="PR00909">
    <property type="entry name" value="SPERMDNBNDNG"/>
</dbReference>
<dbReference type="Proteomes" id="UP000270343">
    <property type="component" value="Unassembled WGS sequence"/>
</dbReference>
<dbReference type="InterPro" id="IPR006059">
    <property type="entry name" value="SBP"/>
</dbReference>